<dbReference type="OrthoDB" id="691673at2759"/>
<dbReference type="InterPro" id="IPR015421">
    <property type="entry name" value="PyrdxlP-dep_Trfase_major"/>
</dbReference>
<evidence type="ECO:0000256" key="5">
    <source>
        <dbReference type="ARBA" id="ARBA00022576"/>
    </source>
</evidence>
<dbReference type="InterPro" id="IPR050859">
    <property type="entry name" value="Class-I_PLP-dep_aminotransf"/>
</dbReference>
<dbReference type="GO" id="GO:0019878">
    <property type="term" value="P:lysine biosynthetic process via aminoadipic acid"/>
    <property type="evidence" value="ECO:0007669"/>
    <property type="project" value="TreeGrafter"/>
</dbReference>
<evidence type="ECO:0000256" key="7">
    <source>
        <dbReference type="ARBA" id="ARBA00022898"/>
    </source>
</evidence>
<dbReference type="Proteomes" id="UP000178912">
    <property type="component" value="Unassembled WGS sequence"/>
</dbReference>
<evidence type="ECO:0000313" key="11">
    <source>
        <dbReference type="EMBL" id="CZS94704.1"/>
    </source>
</evidence>
<accession>A0A1E1KD92</accession>
<evidence type="ECO:0000256" key="9">
    <source>
        <dbReference type="ARBA" id="ARBA00067014"/>
    </source>
</evidence>
<dbReference type="GO" id="GO:0047536">
    <property type="term" value="F:2-aminoadipate transaminase activity"/>
    <property type="evidence" value="ECO:0007669"/>
    <property type="project" value="TreeGrafter"/>
</dbReference>
<dbReference type="CDD" id="cd00609">
    <property type="entry name" value="AAT_like"/>
    <property type="match status" value="1"/>
</dbReference>
<reference evidence="12" key="1">
    <citation type="submission" date="2016-03" db="EMBL/GenBank/DDBJ databases">
        <authorList>
            <person name="Guldener U."/>
        </authorList>
    </citation>
    <scope>NUCLEOTIDE SEQUENCE [LARGE SCALE GENOMIC DNA]</scope>
    <source>
        <strain evidence="12">04CH-RAC-A.6.1</strain>
    </source>
</reference>
<protein>
    <recommendedName>
        <fullName evidence="9">aromatic-amino-acid transaminase</fullName>
        <ecNumber evidence="9">2.6.1.57</ecNumber>
    </recommendedName>
</protein>
<dbReference type="GO" id="GO:0005737">
    <property type="term" value="C:cytoplasm"/>
    <property type="evidence" value="ECO:0007669"/>
    <property type="project" value="UniProtKB-SubCell"/>
</dbReference>
<evidence type="ECO:0000313" key="12">
    <source>
        <dbReference type="Proteomes" id="UP000178912"/>
    </source>
</evidence>
<dbReference type="Gene3D" id="3.40.640.10">
    <property type="entry name" value="Type I PLP-dependent aspartate aminotransferase-like (Major domain)"/>
    <property type="match status" value="1"/>
</dbReference>
<dbReference type="AlphaFoldDB" id="A0A1E1KD92"/>
<dbReference type="PANTHER" id="PTHR42790">
    <property type="entry name" value="AMINOTRANSFERASE"/>
    <property type="match status" value="1"/>
</dbReference>
<comment type="subcellular location">
    <subcellularLocation>
        <location evidence="2">Cytoplasm</location>
    </subcellularLocation>
</comment>
<comment type="similarity">
    <text evidence="3">Belongs to the class-I pyridoxal-phosphate-dependent aminotransferase family.</text>
</comment>
<evidence type="ECO:0000256" key="1">
    <source>
        <dbReference type="ARBA" id="ARBA00001933"/>
    </source>
</evidence>
<keyword evidence="4" id="KW-0963">Cytoplasm</keyword>
<comment type="cofactor">
    <cofactor evidence="1">
        <name>pyridoxal 5'-phosphate</name>
        <dbReference type="ChEBI" id="CHEBI:597326"/>
    </cofactor>
</comment>
<dbReference type="InterPro" id="IPR015424">
    <property type="entry name" value="PyrdxlP-dep_Trfase"/>
</dbReference>
<name>A0A1E1KD92_9HELO</name>
<organism evidence="11 12">
    <name type="scientific">Rhynchosporium agropyri</name>
    <dbReference type="NCBI Taxonomy" id="914238"/>
    <lineage>
        <taxon>Eukaryota</taxon>
        <taxon>Fungi</taxon>
        <taxon>Dikarya</taxon>
        <taxon>Ascomycota</taxon>
        <taxon>Pezizomycotina</taxon>
        <taxon>Leotiomycetes</taxon>
        <taxon>Helotiales</taxon>
        <taxon>Ploettnerulaceae</taxon>
        <taxon>Rhynchosporium</taxon>
    </lineage>
</organism>
<evidence type="ECO:0000256" key="2">
    <source>
        <dbReference type="ARBA" id="ARBA00004496"/>
    </source>
</evidence>
<dbReference type="FunFam" id="3.40.640.10:FF:000074">
    <property type="entry name" value="Aromatic amino acid aminotransferase"/>
    <property type="match status" value="1"/>
</dbReference>
<dbReference type="SUPFAM" id="SSF53383">
    <property type="entry name" value="PLP-dependent transferases"/>
    <property type="match status" value="1"/>
</dbReference>
<evidence type="ECO:0000256" key="8">
    <source>
        <dbReference type="ARBA" id="ARBA00051993"/>
    </source>
</evidence>
<dbReference type="EC" id="2.6.1.57" evidence="9"/>
<proteinExistence type="inferred from homology"/>
<dbReference type="GO" id="GO:0006571">
    <property type="term" value="P:tyrosine biosynthetic process"/>
    <property type="evidence" value="ECO:0007669"/>
    <property type="project" value="TreeGrafter"/>
</dbReference>
<dbReference type="PANTHER" id="PTHR42790:SF21">
    <property type="entry name" value="AROMATIC_AMINOADIPATE AMINOTRANSFERASE 1"/>
    <property type="match status" value="1"/>
</dbReference>
<dbReference type="GO" id="GO:0008793">
    <property type="term" value="F:aromatic-amino-acid transaminase activity"/>
    <property type="evidence" value="ECO:0007669"/>
    <property type="project" value="TreeGrafter"/>
</dbReference>
<feature type="domain" description="Aminotransferase class I/classII large" evidence="10">
    <location>
        <begin position="192"/>
        <end position="528"/>
    </location>
</feature>
<dbReference type="Pfam" id="PF00155">
    <property type="entry name" value="Aminotran_1_2"/>
    <property type="match status" value="1"/>
</dbReference>
<evidence type="ECO:0000256" key="6">
    <source>
        <dbReference type="ARBA" id="ARBA00022679"/>
    </source>
</evidence>
<dbReference type="InterPro" id="IPR004839">
    <property type="entry name" value="Aminotransferase_I/II_large"/>
</dbReference>
<sequence>MTPPSAIGNTFQPEAITDTQSAVLPNPLTFKAIAARRVKAGRFVAGTAAPTSSDLFKTPDTGKPKAKKWDHYLTTEAKARQPSSLKAAAKYLSKPGLITLGGGMPLAENFPIEEISIKVPTVPHFSEAETQENGTVLKAGKYDVTKTDNGTYDLSIALNYGLGMGSGQMIRFVTEHTEIVCNPAFADWQCALTVGSTSALDLAFRMFCERGDFVLSEDYAFASAVETAAALGVGFVGVAMDAEGLLPDSLDDLLSNWDEKARGARKPFVLYLVPSGQNPTGATQSFPRRKEIYKIAQKHDLYIFEDEPYYFLQMQPYTGPDSPAVPPPASNEEFLESLVPTYLSLDVDGRVMRMDSFSKVIAPGTRVGWITASEQIVERFTRANECSVQNPSGISQLVLFKLLDEHWGHDGYLKWLINLRMVYTQRRDVLLSACEKYLPKEVVTWNPPAAGMFLWLKVDWKQHPHAKTKTHAEIEEEIFLAAVEEGVLICKGSWFTAERDGFVQAEMFFRATFAAAANDKMTEAIERFGVAVRLSFGLK</sequence>
<evidence type="ECO:0000256" key="4">
    <source>
        <dbReference type="ARBA" id="ARBA00022490"/>
    </source>
</evidence>
<dbReference type="GO" id="GO:0009074">
    <property type="term" value="P:aromatic amino acid family catabolic process"/>
    <property type="evidence" value="ECO:0007669"/>
    <property type="project" value="TreeGrafter"/>
</dbReference>
<keyword evidence="12" id="KW-1185">Reference proteome</keyword>
<dbReference type="EMBL" id="FJUX01000019">
    <property type="protein sequence ID" value="CZS94704.1"/>
    <property type="molecule type" value="Genomic_DNA"/>
</dbReference>
<evidence type="ECO:0000259" key="10">
    <source>
        <dbReference type="Pfam" id="PF00155"/>
    </source>
</evidence>
<gene>
    <name evidence="11" type="ORF">RAG0_04615</name>
</gene>
<comment type="catalytic activity">
    <reaction evidence="8">
        <text>an aromatic L-alpha-amino acid + 2-oxoglutarate = an aromatic oxo-acid + L-glutamate</text>
        <dbReference type="Rhea" id="RHEA:17533"/>
        <dbReference type="ChEBI" id="CHEBI:16810"/>
        <dbReference type="ChEBI" id="CHEBI:29985"/>
        <dbReference type="ChEBI" id="CHEBI:73309"/>
        <dbReference type="ChEBI" id="CHEBI:84824"/>
        <dbReference type="EC" id="2.6.1.57"/>
    </reaction>
</comment>
<keyword evidence="6 11" id="KW-0808">Transferase</keyword>
<evidence type="ECO:0000256" key="3">
    <source>
        <dbReference type="ARBA" id="ARBA00007441"/>
    </source>
</evidence>
<keyword evidence="5 11" id="KW-0032">Aminotransferase</keyword>
<keyword evidence="7" id="KW-0663">Pyridoxal phosphate</keyword>
<dbReference type="GO" id="GO:0030170">
    <property type="term" value="F:pyridoxal phosphate binding"/>
    <property type="evidence" value="ECO:0007669"/>
    <property type="project" value="InterPro"/>
</dbReference>